<keyword evidence="11" id="KW-0539">Nucleus</keyword>
<keyword evidence="7" id="KW-0507">mRNA processing</keyword>
<evidence type="ECO:0000256" key="7">
    <source>
        <dbReference type="ARBA" id="ARBA00022664"/>
    </source>
</evidence>
<reference evidence="19" key="1">
    <citation type="journal article" date="2010" name="Science">
        <title>The genome of the Western clawed frog Xenopus tropicalis.</title>
        <authorList>
            <person name="Hellsten U."/>
            <person name="Harland R.M."/>
            <person name="Gilchrist M.J."/>
            <person name="Hendrix D."/>
            <person name="Jurka J."/>
            <person name="Kapitonov V."/>
            <person name="Ovcharenko I."/>
            <person name="Putnam N.H."/>
            <person name="Shu S."/>
            <person name="Taher L."/>
            <person name="Blitz I.L."/>
            <person name="Blumberg B."/>
            <person name="Dichmann D.S."/>
            <person name="Dubchak I."/>
            <person name="Amaya E."/>
            <person name="Detter J.C."/>
            <person name="Fletcher R."/>
            <person name="Gerhard D.S."/>
            <person name="Goodstein D."/>
            <person name="Graves T."/>
            <person name="Grigoriev I.V."/>
            <person name="Grimwood J."/>
            <person name="Kawashima T."/>
            <person name="Lindquist E."/>
            <person name="Lucas S.M."/>
            <person name="Mead P.E."/>
            <person name="Mitros T."/>
            <person name="Ogino H."/>
            <person name="Ohta Y."/>
            <person name="Poliakov A.V."/>
            <person name="Pollet N."/>
            <person name="Robert J."/>
            <person name="Salamov A."/>
            <person name="Sater A.K."/>
            <person name="Schmutz J."/>
            <person name="Terry A."/>
            <person name="Vize P.D."/>
            <person name="Warren W.C."/>
            <person name="Wells D."/>
            <person name="Wills A."/>
            <person name="Wilson R.K."/>
            <person name="Zimmerman L.B."/>
            <person name="Zorn A.M."/>
            <person name="Grainger R."/>
            <person name="Grammer T."/>
            <person name="Khokha M.K."/>
            <person name="Richardson P.M."/>
            <person name="Rokhsar D.S."/>
        </authorList>
    </citation>
    <scope>NUCLEOTIDE SEQUENCE [LARGE SCALE GENOMIC DNA]</scope>
    <source>
        <strain evidence="19">Nigerian</strain>
    </source>
</reference>
<feature type="binding site" evidence="17">
    <location>
        <position position="130"/>
    </location>
    <ligand>
        <name>S-adenosyl-L-methionine</name>
        <dbReference type="ChEBI" id="CHEBI:59789"/>
    </ligand>
</feature>
<keyword evidence="5" id="KW-0963">Cytoplasm</keyword>
<dbReference type="eggNOG" id="KOG3674">
    <property type="taxonomic scope" value="Eukaryota"/>
</dbReference>
<dbReference type="Pfam" id="PF01728">
    <property type="entry name" value="FtsJ"/>
    <property type="match status" value="1"/>
</dbReference>
<name>F6YZK8_XENTR</name>
<evidence type="ECO:0000256" key="17">
    <source>
        <dbReference type="PROSITE-ProRule" id="PRU00946"/>
    </source>
</evidence>
<dbReference type="PANTHER" id="PTHR16121">
    <property type="entry name" value="CAP-SPECIFIC MRNA (NUCLEOSIDE-2'-O-)-METHYLTRANSFERASE 1-RELATED"/>
    <property type="match status" value="1"/>
</dbReference>
<dbReference type="FunFam" id="3.40.50.12760:FF:000003">
    <property type="entry name" value="Cap methyltransferase 2"/>
    <property type="match status" value="1"/>
</dbReference>
<keyword evidence="10" id="KW-0506">mRNA capping</keyword>
<dbReference type="GO" id="GO:0120550">
    <property type="term" value="F:methyltransferase cap2 activity"/>
    <property type="evidence" value="ECO:0007669"/>
    <property type="project" value="UniProtKB-EC"/>
</dbReference>
<evidence type="ECO:0000256" key="15">
    <source>
        <dbReference type="ARBA" id="ARBA00078839"/>
    </source>
</evidence>
<evidence type="ECO:0000256" key="11">
    <source>
        <dbReference type="ARBA" id="ARBA00023242"/>
    </source>
</evidence>
<evidence type="ECO:0000256" key="4">
    <source>
        <dbReference type="ARBA" id="ARBA00021134"/>
    </source>
</evidence>
<dbReference type="HOGENOM" id="CLU_019427_0_0_1"/>
<evidence type="ECO:0000256" key="2">
    <source>
        <dbReference type="ARBA" id="ARBA00004496"/>
    </source>
</evidence>
<comment type="catalytic activity">
    <reaction evidence="12">
        <text>a 5'-end (N(7)-methyl 5'-triphosphoguanosine)-(2'-O-methyl-ribonucleoside)-(ribonucleotide) in mRNA + S-adenosyl-L-methionine = a 5'-end (N(7)-methyl 5'-triphosphoguanosine)-(2'-O-methyl-ribonucleoside)-(2'-O-methyl-ribonucleotide) in mRNA + S-adenosyl-L-homocysteine + H(+)</text>
        <dbReference type="Rhea" id="RHEA:67024"/>
        <dbReference type="Rhea" id="RHEA-COMP:17169"/>
        <dbReference type="Rhea" id="RHEA-COMP:17170"/>
        <dbReference type="ChEBI" id="CHEBI:15378"/>
        <dbReference type="ChEBI" id="CHEBI:57856"/>
        <dbReference type="ChEBI" id="CHEBI:59789"/>
        <dbReference type="ChEBI" id="CHEBI:167612"/>
        <dbReference type="ChEBI" id="CHEBI:167614"/>
        <dbReference type="EC" id="2.1.1.296"/>
    </reaction>
</comment>
<dbReference type="PROSITE" id="PS51614">
    <property type="entry name" value="SAM_MT_ADRIFT"/>
    <property type="match status" value="1"/>
</dbReference>
<feature type="binding site" evidence="17">
    <location>
        <position position="149"/>
    </location>
    <ligand>
        <name>S-adenosyl-L-methionine</name>
        <dbReference type="ChEBI" id="CHEBI:59789"/>
    </ligand>
</feature>
<evidence type="ECO:0000256" key="12">
    <source>
        <dbReference type="ARBA" id="ARBA00049477"/>
    </source>
</evidence>
<dbReference type="FunFam" id="3.40.50.12760:FF:000002">
    <property type="entry name" value="Cap methyltransferase 2"/>
    <property type="match status" value="1"/>
</dbReference>
<dbReference type="InterPro" id="IPR029063">
    <property type="entry name" value="SAM-dependent_MTases_sf"/>
</dbReference>
<keyword evidence="9 17" id="KW-0949">S-adenosyl-L-methionine</keyword>
<dbReference type="Bgee" id="ENSXETG00000015884">
    <property type="expression patterns" value="Expressed in egg cell and 11 other cell types or tissues"/>
</dbReference>
<dbReference type="AlphaFoldDB" id="F6YZK8"/>
<keyword evidence="6 17" id="KW-0489">Methyltransferase</keyword>
<dbReference type="EC" id="2.1.1.296" evidence="3"/>
<evidence type="ECO:0000259" key="18">
    <source>
        <dbReference type="PROSITE" id="PS51614"/>
    </source>
</evidence>
<evidence type="ECO:0000256" key="14">
    <source>
        <dbReference type="ARBA" id="ARBA00075600"/>
    </source>
</evidence>
<feature type="binding site" evidence="17">
    <location>
        <position position="217"/>
    </location>
    <ligand>
        <name>S-adenosyl-L-methionine</name>
        <dbReference type="ChEBI" id="CHEBI:59789"/>
    </ligand>
</feature>
<feature type="domain" description="Adrift-type SAM-dependent 2'-O-MTase" evidence="18">
    <location>
        <begin position="91"/>
        <end position="304"/>
    </location>
</feature>
<accession>F6YZK8</accession>
<dbReference type="GO" id="GO:0004483">
    <property type="term" value="F:methyltransferase cap1 activity"/>
    <property type="evidence" value="ECO:0007669"/>
    <property type="project" value="UniProtKB-ARBA"/>
</dbReference>
<dbReference type="PANTHER" id="PTHR16121:SF2">
    <property type="entry name" value="CAP-SPECIFIC MRNA (NUCLEOSIDE-2'-O-)-METHYLTRANSFERASE 2"/>
    <property type="match status" value="1"/>
</dbReference>
<organism evidence="19">
    <name type="scientific">Xenopus tropicalis</name>
    <name type="common">Western clawed frog</name>
    <name type="synonym">Silurana tropicalis</name>
    <dbReference type="NCBI Taxonomy" id="8364"/>
    <lineage>
        <taxon>Eukaryota</taxon>
        <taxon>Metazoa</taxon>
        <taxon>Chordata</taxon>
        <taxon>Craniata</taxon>
        <taxon>Vertebrata</taxon>
        <taxon>Euteleostomi</taxon>
        <taxon>Amphibia</taxon>
        <taxon>Batrachia</taxon>
        <taxon>Anura</taxon>
        <taxon>Pipoidea</taxon>
        <taxon>Pipidae</taxon>
        <taxon>Xenopodinae</taxon>
        <taxon>Xenopus</taxon>
        <taxon>Silurana</taxon>
    </lineage>
</organism>
<evidence type="ECO:0000256" key="8">
    <source>
        <dbReference type="ARBA" id="ARBA00022679"/>
    </source>
</evidence>
<dbReference type="Gene3D" id="3.40.50.12760">
    <property type="match status" value="2"/>
</dbReference>
<keyword evidence="8 17" id="KW-0808">Transferase</keyword>
<dbReference type="InterPro" id="IPR025807">
    <property type="entry name" value="Adrift-typ_MeTrfase"/>
</dbReference>
<evidence type="ECO:0000256" key="9">
    <source>
        <dbReference type="ARBA" id="ARBA00022691"/>
    </source>
</evidence>
<comment type="subcellular location">
    <subcellularLocation>
        <location evidence="2">Cytoplasm</location>
    </subcellularLocation>
    <subcellularLocation>
        <location evidence="1">Nucleus</location>
    </subcellularLocation>
</comment>
<evidence type="ECO:0000256" key="16">
    <source>
        <dbReference type="ARBA" id="ARBA00081266"/>
    </source>
</evidence>
<dbReference type="InterPro" id="IPR050851">
    <property type="entry name" value="mRNA_Cap_2O-Ribose_MeTrfase"/>
</dbReference>
<gene>
    <name evidence="19" type="primary">cmtr2</name>
</gene>
<proteinExistence type="predicted"/>
<feature type="active site" description="Proton acceptor" evidence="17">
    <location>
        <position position="257"/>
    </location>
</feature>
<dbReference type="GO" id="GO:0006370">
    <property type="term" value="P:7-methylguanosine mRNA capping"/>
    <property type="evidence" value="ECO:0007669"/>
    <property type="project" value="UniProtKB-KW"/>
</dbReference>
<dbReference type="GO" id="GO:0005737">
    <property type="term" value="C:cytoplasm"/>
    <property type="evidence" value="ECO:0007669"/>
    <property type="project" value="UniProtKB-SubCell"/>
</dbReference>
<evidence type="ECO:0000313" key="19">
    <source>
        <dbReference type="Ensembl" id="ENSXETP00000034651"/>
    </source>
</evidence>
<dbReference type="FunCoup" id="F6YZK8">
    <property type="interactions" value="4339"/>
</dbReference>
<dbReference type="SUPFAM" id="SSF53335">
    <property type="entry name" value="S-adenosyl-L-methionine-dependent methyltransferases"/>
    <property type="match status" value="1"/>
</dbReference>
<evidence type="ECO:0000256" key="3">
    <source>
        <dbReference type="ARBA" id="ARBA00012770"/>
    </source>
</evidence>
<evidence type="ECO:0000256" key="13">
    <source>
        <dbReference type="ARBA" id="ARBA00059552"/>
    </source>
</evidence>
<evidence type="ECO:0000256" key="5">
    <source>
        <dbReference type="ARBA" id="ARBA00022490"/>
    </source>
</evidence>
<protein>
    <recommendedName>
        <fullName evidence="4">Cap-specific mRNA (nucleoside-2'-O-)-methyltransferase 2</fullName>
        <ecNumber evidence="3">2.1.1.296</ecNumber>
    </recommendedName>
    <alternativeName>
        <fullName evidence="16">Cap methyltransferase 2</fullName>
    </alternativeName>
    <alternativeName>
        <fullName evidence="14">Cap2 2'O-ribose methyltransferase 2</fullName>
    </alternativeName>
    <alternativeName>
        <fullName evidence="15">FtsJ methyltransferase domain-containing protein 1</fullName>
    </alternativeName>
</protein>
<dbReference type="InParanoid" id="F6YZK8"/>
<evidence type="ECO:0000256" key="1">
    <source>
        <dbReference type="ARBA" id="ARBA00004123"/>
    </source>
</evidence>
<evidence type="ECO:0000256" key="6">
    <source>
        <dbReference type="ARBA" id="ARBA00022603"/>
    </source>
</evidence>
<dbReference type="Ensembl" id="ENSXETT00000034651">
    <property type="protein sequence ID" value="ENSXETP00000034651"/>
    <property type="gene ID" value="ENSXETG00000015884"/>
</dbReference>
<comment type="function">
    <text evidence="13">S-adenosyl-L-methionine-dependent methyltransferase that mediates mRNA cap2 2'-O-ribose methylation to the 5'-cap structure of mRNAs. Methylates the ribose of the second nucleotide of a m(7)GpppG-capped mRNA and small nuclear RNA (snRNA) (cap0) to produce m(7)GpppRmpNm (cap2). Recognizes a guanosine cap on RNA independently of its N(7) methylation status. Display cap2 methylation on both cap0 and cap1. Displays a preference for cap1 RNAs.</text>
</comment>
<dbReference type="Xenbase" id="XB-GENE-6035233">
    <property type="gene designation" value="cmtr2"/>
</dbReference>
<evidence type="ECO:0000256" key="10">
    <source>
        <dbReference type="ARBA" id="ARBA00023042"/>
    </source>
</evidence>
<dbReference type="GeneTree" id="ENSGT00940000161773"/>
<reference evidence="19" key="2">
    <citation type="submission" date="2011-06" db="UniProtKB">
        <authorList>
            <consortium name="Ensembl"/>
        </authorList>
    </citation>
    <scope>IDENTIFICATION</scope>
</reference>
<dbReference type="InterPro" id="IPR002877">
    <property type="entry name" value="RNA_MeTrfase_FtsJ_dom"/>
</dbReference>
<sequence length="784" mass="88894">MFKCDVPAEIECLFSKQFQYKKTSEWHLPGASEIFSSEHEELSNFISLKDSLNKTKNLLSDKKLNDWHQHTAFTNLAGRVVPEVRRLANAELCTQAWCKFHEIAWKYPLLPTNAVWNSELNTVHLCEAPGAFIASLNHYLKTQDDCCDWNWVANTLNPYHEANDGLVMIADDRFIANTLPWWYFGPDNTGDIMTIKYLNGLQQFISNMSAVHLVTADGSFDCQGDPGEQESLVSPLHYCEVVTCLLTLSKGGSFVLKMFTLFQHSSINLMYLLNCCFSEVHIIKPGTSKAGNSEVYVVCLDYFGKEVIQDIQPKLIHNFGTGMASKSLFPQRCLPESFLSCHLECCTFFYKHQTETIIENLQLFSDMGEDQKKRLATLRDLAVSYYRRMCNLRRIQRKQWLVKNPRAGCSLNPRWVGIRNRRTDTYNERKKLEALTWTEKVAQGYFNPWLKDHVQSDMSAGSSLECQYYDLKLNDWYFLKGNLLPRIQSSPFCENDLLKALNETIAEFFKGTINILALPICSSCYALNIDSFASIVLSMIDGDQHILICGTHSLYTFLNERHRCCSFLETPISYKSISLLHDGEPVNELQLITLVVCALQRLEMGGSLVLPILSCFTRFTAGILYVLYHCFQFITFLCPTASLTPGTDTVLLCCGFNSVPSQVLQQLEKLKELLDSLVGSGSHQQVLEFVPMEALLNGPFLQFLWDLNSAVIKQRLHLIGTVACKVDLSLSFKGELKLNRSRLEMQLYFGLFYQPKGVAFQDGASSTSTFLPVQSICSGLLSVA</sequence>
<dbReference type="ExpressionAtlas" id="F6YZK8">
    <property type="expression patterns" value="baseline"/>
</dbReference>
<dbReference type="GO" id="GO:0005634">
    <property type="term" value="C:nucleus"/>
    <property type="evidence" value="ECO:0007669"/>
    <property type="project" value="UniProtKB-SubCell"/>
</dbReference>
<dbReference type="GO" id="GO:0032259">
    <property type="term" value="P:methylation"/>
    <property type="evidence" value="ECO:0007669"/>
    <property type="project" value="UniProtKB-KW"/>
</dbReference>